<dbReference type="Gene3D" id="3.30.70.270">
    <property type="match status" value="1"/>
</dbReference>
<dbReference type="SUPFAM" id="SSF141868">
    <property type="entry name" value="EAL domain-like"/>
    <property type="match status" value="1"/>
</dbReference>
<keyword evidence="2" id="KW-0732">Signal</keyword>
<evidence type="ECO:0000313" key="5">
    <source>
        <dbReference type="EMBL" id="ALS33634.1"/>
    </source>
</evidence>
<dbReference type="InterPro" id="IPR001633">
    <property type="entry name" value="EAL_dom"/>
</dbReference>
<dbReference type="PROSITE" id="PS50887">
    <property type="entry name" value="GGDEF"/>
    <property type="match status" value="1"/>
</dbReference>
<dbReference type="Gene3D" id="2.130.10.10">
    <property type="entry name" value="YVTN repeat-like/Quinoprotein amine dehydrogenase"/>
    <property type="match status" value="3"/>
</dbReference>
<organism evidence="5">
    <name type="scientific">Pseudoalteromonas translucida KMM 520</name>
    <dbReference type="NCBI Taxonomy" id="1315283"/>
    <lineage>
        <taxon>Bacteria</taxon>
        <taxon>Pseudomonadati</taxon>
        <taxon>Pseudomonadota</taxon>
        <taxon>Gammaproteobacteria</taxon>
        <taxon>Alteromonadales</taxon>
        <taxon>Pseudoalteromonadaceae</taxon>
        <taxon>Pseudoalteromonas</taxon>
    </lineage>
</organism>
<dbReference type="EMBL" id="CP011034">
    <property type="protein sequence ID" value="ALS33634.1"/>
    <property type="molecule type" value="Genomic_DNA"/>
</dbReference>
<dbReference type="CDD" id="cd01949">
    <property type="entry name" value="GGDEF"/>
    <property type="match status" value="1"/>
</dbReference>
<dbReference type="PROSITE" id="PS50883">
    <property type="entry name" value="EAL"/>
    <property type="match status" value="1"/>
</dbReference>
<feature type="signal peptide" evidence="2">
    <location>
        <begin position="1"/>
        <end position="22"/>
    </location>
</feature>
<accession>A0A0U2X4A3</accession>
<sequence>MHLILKFLQFISLAIYCLSASANTSDYIFKHLTLEDGLPSLEILQTFQQSNGFIWFSTSRGAIRYDGYSFRHFYFSPSSTDHISNNFVNKIAEDKTGNLWLATEDGLNRINIDGSIDIFKRDDGLPSSWILTLFIDSKNRLWISTGEGLVLYKPDNQAFQKITAATDKKVTAITEMANGDILFATESGLKKVSSDEEGIKAIVTTHPELELLGNYYIVNLKLLSNDWVAIATEYNGLFLVNFQSDEFHHYTQASGLMEDAVSSIEQVSKDQLWVGHYTKGMSVLNLASGNISSVQNRQFDAYSIVSNTIRNIYQDKSGIVWIGTDSGVSKLSPQQRGVHIYRALPHGKGLSGSFVFTATPHKENNTLVSSDGGIDLINNISREITPNFLNVLNSDSVKVEDIWSFASSKSEIWMAASSGLALFDIKQQALHFFSNAKDNKFELPNQSIYTVLAEPKGGVWFTGYNNVGLSLFHPDQGVIKRFMHTNESNYTKEGNFTNETILSLRGEIWMATTDGVFRVNRESGAYQHYKLGGTVAKREYIRVSSIREGKEGVFWIATQGLGLVKIQTKADSVEVDITYFTTEQGMPSNEITALAVSEQTIWLTSNRDLIKFTIASQDVQIFKNLFNINNLKFMFASAYLSGNKLLISSSKGLVEVDTNEIALSQYSPQVEITKVLSNKESVYQSINKKSMADNYIQKLADGNIEFHFAALDYVNSENNSFSYRLLGFDDRWSNVSTTPQAFYSNLLPGYYTFEVKGTNSDNLWSNNVARLDVYIAIPYWYYMLASLLFLIGFIILLFILSRRKQLRVLEYQLRHDTLTGLPNRFDFQQKVSDLVSLPKCDFALVVLDLDNLKDANDIYGHKVGDEYIKQASKRMQESVGEQGYLARLGGDEFVLLLNLNQHDKDYFKVIGLITSNLCKPYQFDDVTVSGSASLGVAIYPKDGNNEHELFIHADSAMYAAKKAGRNQAYFFNSLLKNKLAETIKIKTNLKDALRNQEFELYYQPKLNPINRCIEGFEALIRWIHPVEGLIPPDKFIDEAENNGSIAQIGKWVIETACEQAADLHARGLLKGNVSVNVSPKQLHTSDIVNIVRNALKSSSLPAEKLELEITESSLMDESDKTYTLLTNLKNIGVSIALDDFGSGYSSLSYLTKYPISTLKIDRSIINLASEQKASLLVLRNIYSLAHSMGMKVVTEGVETEEQASLLLQYKDDLVQGFLYSRPVPFADAKRLLIQNAAVTDFPSEPSGSAENS</sequence>
<dbReference type="InterPro" id="IPR011110">
    <property type="entry name" value="Reg_prop"/>
</dbReference>
<dbReference type="RefSeq" id="WP_058373821.1">
    <property type="nucleotide sequence ID" value="NZ_CP011034.1"/>
</dbReference>
<dbReference type="Pfam" id="PF00990">
    <property type="entry name" value="GGDEF"/>
    <property type="match status" value="1"/>
</dbReference>
<evidence type="ECO:0008006" key="7">
    <source>
        <dbReference type="Google" id="ProtNLM"/>
    </source>
</evidence>
<proteinExistence type="predicted"/>
<dbReference type="InterPro" id="IPR029787">
    <property type="entry name" value="Nucleotide_cyclase"/>
</dbReference>
<keyword evidence="1" id="KW-1133">Transmembrane helix</keyword>
<dbReference type="InterPro" id="IPR052155">
    <property type="entry name" value="Biofilm_reg_signaling"/>
</dbReference>
<dbReference type="Pfam" id="PF00563">
    <property type="entry name" value="EAL"/>
    <property type="match status" value="1"/>
</dbReference>
<protein>
    <recommendedName>
        <fullName evidence="7">GGDEF domain-containing protein</fullName>
    </recommendedName>
</protein>
<name>A0A0U2X4A3_9GAMM</name>
<dbReference type="Gene3D" id="2.60.40.10">
    <property type="entry name" value="Immunoglobulins"/>
    <property type="match status" value="1"/>
</dbReference>
<dbReference type="PATRIC" id="fig|1315283.4.peg.2225"/>
<dbReference type="SMART" id="SM00267">
    <property type="entry name" value="GGDEF"/>
    <property type="match status" value="1"/>
</dbReference>
<dbReference type="CDD" id="cd01948">
    <property type="entry name" value="EAL"/>
    <property type="match status" value="1"/>
</dbReference>
<dbReference type="InterPro" id="IPR011123">
    <property type="entry name" value="Y_Y_Y"/>
</dbReference>
<dbReference type="Pfam" id="PF07495">
    <property type="entry name" value="Y_Y_Y"/>
    <property type="match status" value="1"/>
</dbReference>
<dbReference type="KEGG" id="ptn:PTRA_a2558"/>
<evidence type="ECO:0000259" key="3">
    <source>
        <dbReference type="PROSITE" id="PS50883"/>
    </source>
</evidence>
<feature type="chain" id="PRO_5006834005" description="GGDEF domain-containing protein" evidence="2">
    <location>
        <begin position="23"/>
        <end position="1252"/>
    </location>
</feature>
<evidence type="ECO:0000259" key="4">
    <source>
        <dbReference type="PROSITE" id="PS50887"/>
    </source>
</evidence>
<dbReference type="PANTHER" id="PTHR44757">
    <property type="entry name" value="DIGUANYLATE CYCLASE DGCP"/>
    <property type="match status" value="1"/>
</dbReference>
<dbReference type="Gene3D" id="3.20.20.450">
    <property type="entry name" value="EAL domain"/>
    <property type="match status" value="1"/>
</dbReference>
<dbReference type="InterPro" id="IPR000160">
    <property type="entry name" value="GGDEF_dom"/>
</dbReference>
<feature type="transmembrane region" description="Helical" evidence="1">
    <location>
        <begin position="779"/>
        <end position="800"/>
    </location>
</feature>
<dbReference type="NCBIfam" id="TIGR00254">
    <property type="entry name" value="GGDEF"/>
    <property type="match status" value="1"/>
</dbReference>
<dbReference type="InterPro" id="IPR013783">
    <property type="entry name" value="Ig-like_fold"/>
</dbReference>
<keyword evidence="1" id="KW-0812">Transmembrane</keyword>
<reference evidence="5 6" key="1">
    <citation type="submission" date="2015-03" db="EMBL/GenBank/DDBJ databases">
        <authorList>
            <person name="Murphy D."/>
        </authorList>
    </citation>
    <scope>NUCLEOTIDE SEQUENCE [LARGE SCALE GENOMIC DNA]</scope>
    <source>
        <strain evidence="5 6">KMM 520</strain>
    </source>
</reference>
<evidence type="ECO:0000256" key="1">
    <source>
        <dbReference type="SAM" id="Phobius"/>
    </source>
</evidence>
<dbReference type="Pfam" id="PF07494">
    <property type="entry name" value="Reg_prop"/>
    <property type="match status" value="3"/>
</dbReference>
<dbReference type="InterPro" id="IPR015943">
    <property type="entry name" value="WD40/YVTN_repeat-like_dom_sf"/>
</dbReference>
<evidence type="ECO:0000256" key="2">
    <source>
        <dbReference type="SAM" id="SignalP"/>
    </source>
</evidence>
<dbReference type="AlphaFoldDB" id="A0A0U2X4A3"/>
<dbReference type="Proteomes" id="UP000065261">
    <property type="component" value="Chromosome I"/>
</dbReference>
<feature type="domain" description="GGDEF" evidence="4">
    <location>
        <begin position="840"/>
        <end position="973"/>
    </location>
</feature>
<keyword evidence="1" id="KW-0472">Membrane</keyword>
<dbReference type="PANTHER" id="PTHR44757:SF2">
    <property type="entry name" value="BIOFILM ARCHITECTURE MAINTENANCE PROTEIN MBAA"/>
    <property type="match status" value="1"/>
</dbReference>
<dbReference type="SMART" id="SM00052">
    <property type="entry name" value="EAL"/>
    <property type="match status" value="1"/>
</dbReference>
<dbReference type="SUPFAM" id="SSF63829">
    <property type="entry name" value="Calcium-dependent phosphotriesterase"/>
    <property type="match status" value="2"/>
</dbReference>
<feature type="domain" description="EAL" evidence="3">
    <location>
        <begin position="982"/>
        <end position="1236"/>
    </location>
</feature>
<evidence type="ECO:0000313" key="6">
    <source>
        <dbReference type="Proteomes" id="UP000065261"/>
    </source>
</evidence>
<dbReference type="SUPFAM" id="SSF55073">
    <property type="entry name" value="Nucleotide cyclase"/>
    <property type="match status" value="1"/>
</dbReference>
<dbReference type="OrthoDB" id="9804951at2"/>
<dbReference type="InterPro" id="IPR043128">
    <property type="entry name" value="Rev_trsase/Diguanyl_cyclase"/>
</dbReference>
<dbReference type="InterPro" id="IPR035919">
    <property type="entry name" value="EAL_sf"/>
</dbReference>
<gene>
    <name evidence="5" type="ORF">PTRA_a2558</name>
</gene>